<dbReference type="GO" id="GO:0005829">
    <property type="term" value="C:cytosol"/>
    <property type="evidence" value="ECO:0007669"/>
    <property type="project" value="TreeGrafter"/>
</dbReference>
<protein>
    <recommendedName>
        <fullName evidence="3">spermidine synthase</fullName>
        <ecNumber evidence="3">2.5.1.16</ecNumber>
    </recommendedName>
</protein>
<dbReference type="HAMAP" id="MF_00198">
    <property type="entry name" value="Spermidine_synth"/>
    <property type="match status" value="1"/>
</dbReference>
<accession>A0AAD9IJS9</accession>
<dbReference type="SUPFAM" id="SSF53335">
    <property type="entry name" value="S-adenosyl-L-methionine-dependent methyltransferases"/>
    <property type="match status" value="1"/>
</dbReference>
<dbReference type="NCBIfam" id="NF002010">
    <property type="entry name" value="PRK00811.1"/>
    <property type="match status" value="1"/>
</dbReference>
<dbReference type="Proteomes" id="UP001255856">
    <property type="component" value="Unassembled WGS sequence"/>
</dbReference>
<dbReference type="GO" id="GO:0009820">
    <property type="term" value="P:alkaloid metabolic process"/>
    <property type="evidence" value="ECO:0007669"/>
    <property type="project" value="UniProtKB-KW"/>
</dbReference>
<dbReference type="Pfam" id="PF17284">
    <property type="entry name" value="Spermine_synt_N"/>
    <property type="match status" value="1"/>
</dbReference>
<dbReference type="InterPro" id="IPR035246">
    <property type="entry name" value="Spermidine_synt_N"/>
</dbReference>
<proteinExistence type="inferred from homology"/>
<evidence type="ECO:0000256" key="5">
    <source>
        <dbReference type="ARBA" id="ARBA00022679"/>
    </source>
</evidence>
<dbReference type="GO" id="GO:0008295">
    <property type="term" value="P:spermidine biosynthetic process"/>
    <property type="evidence" value="ECO:0007669"/>
    <property type="project" value="TreeGrafter"/>
</dbReference>
<comment type="caution">
    <text evidence="11">The sequence shown here is derived from an EMBL/GenBank/DDBJ whole genome shotgun (WGS) entry which is preliminary data.</text>
</comment>
<evidence type="ECO:0000256" key="4">
    <source>
        <dbReference type="ARBA" id="ARBA00022589"/>
    </source>
</evidence>
<comment type="catalytic activity">
    <reaction evidence="7">
        <text>S-adenosyl 3-(methylsulfanyl)propylamine + putrescine = S-methyl-5'-thioadenosine + spermidine + H(+)</text>
        <dbReference type="Rhea" id="RHEA:12721"/>
        <dbReference type="ChEBI" id="CHEBI:15378"/>
        <dbReference type="ChEBI" id="CHEBI:17509"/>
        <dbReference type="ChEBI" id="CHEBI:57443"/>
        <dbReference type="ChEBI" id="CHEBI:57834"/>
        <dbReference type="ChEBI" id="CHEBI:326268"/>
        <dbReference type="EC" id="2.5.1.16"/>
    </reaction>
</comment>
<dbReference type="PANTHER" id="PTHR11558">
    <property type="entry name" value="SPERMIDINE/SPERMINE SYNTHASE"/>
    <property type="match status" value="1"/>
</dbReference>
<dbReference type="GO" id="GO:0004766">
    <property type="term" value="F:spermidine synthase activity"/>
    <property type="evidence" value="ECO:0007669"/>
    <property type="project" value="UniProtKB-EC"/>
</dbReference>
<dbReference type="InterPro" id="IPR030374">
    <property type="entry name" value="PABS"/>
</dbReference>
<dbReference type="CDD" id="cd02440">
    <property type="entry name" value="AdoMet_MTases"/>
    <property type="match status" value="1"/>
</dbReference>
<dbReference type="FunFam" id="2.30.140.10:FF:000001">
    <property type="entry name" value="SPE3p Spermidine synthase"/>
    <property type="match status" value="1"/>
</dbReference>
<dbReference type="InterPro" id="IPR030373">
    <property type="entry name" value="PABS_CS"/>
</dbReference>
<dbReference type="GO" id="GO:0009753">
    <property type="term" value="P:response to jasmonic acid"/>
    <property type="evidence" value="ECO:0007669"/>
    <property type="project" value="UniProtKB-ARBA"/>
</dbReference>
<evidence type="ECO:0000256" key="7">
    <source>
        <dbReference type="ARBA" id="ARBA00049307"/>
    </source>
</evidence>
<sequence length="311" mass="33776">MSATPGTAAQGLREDGWYTELSSLWPGQGLSIKVDEVLYQGRSDFQDIAVFQTGAFGKVLVLDGAIQCTERDEFSYQEMISHLPLCALKNEATKVLVVGGGDGGVLRELSRHSGLTEIHMAEIDAGVVEAAKKFFPKMAVGFEDPRVSLHICDGIKFVQDAEEGTYDAIIVDSSDPVGPAEVLFQKPFFQAMHRALKPGGVVCTQGESLWFHLDIIKGLAAMCHEVFEAGSVQYAFTTIPTYPSGQIGFMICSKADPEAGEKLDPRAPKRAVPADKDAQLGPLRYYTPDVHRAAFVLPAFARDELAKSLSF</sequence>
<evidence type="ECO:0000313" key="11">
    <source>
        <dbReference type="EMBL" id="KAK2078883.1"/>
    </source>
</evidence>
<dbReference type="FunFam" id="3.40.50.150:FF:000013">
    <property type="entry name" value="Spermidine synthase"/>
    <property type="match status" value="1"/>
</dbReference>
<reference evidence="11" key="1">
    <citation type="submission" date="2021-01" db="EMBL/GenBank/DDBJ databases">
        <authorList>
            <person name="Eckstrom K.M.E."/>
        </authorList>
    </citation>
    <scope>NUCLEOTIDE SEQUENCE</scope>
    <source>
        <strain evidence="11">UVCC 0001</strain>
    </source>
</reference>
<dbReference type="InterPro" id="IPR029063">
    <property type="entry name" value="SAM-dependent_MTases_sf"/>
</dbReference>
<dbReference type="EMBL" id="JASFZW010000003">
    <property type="protein sequence ID" value="KAK2078883.1"/>
    <property type="molecule type" value="Genomic_DNA"/>
</dbReference>
<comment type="similarity">
    <text evidence="2 9">Belongs to the spermidine/spermine synthase family.</text>
</comment>
<dbReference type="NCBIfam" id="TIGR00417">
    <property type="entry name" value="speE"/>
    <property type="match status" value="1"/>
</dbReference>
<dbReference type="Pfam" id="PF01564">
    <property type="entry name" value="Spermine_synth"/>
    <property type="match status" value="1"/>
</dbReference>
<dbReference type="Gene3D" id="3.40.50.150">
    <property type="entry name" value="Vaccinia Virus protein VP39"/>
    <property type="match status" value="1"/>
</dbReference>
<dbReference type="Gene3D" id="2.30.140.10">
    <property type="entry name" value="Spermidine synthase, tetramerisation domain"/>
    <property type="match status" value="1"/>
</dbReference>
<comment type="pathway">
    <text evidence="1">Amine and polyamine biosynthesis; spermidine biosynthesis; spermidine from putrescine: step 1/1.</text>
</comment>
<evidence type="ECO:0000256" key="1">
    <source>
        <dbReference type="ARBA" id="ARBA00005123"/>
    </source>
</evidence>
<evidence type="ECO:0000256" key="2">
    <source>
        <dbReference type="ARBA" id="ARBA00007867"/>
    </source>
</evidence>
<gene>
    <name evidence="11" type="ORF">QBZ16_002573</name>
</gene>
<dbReference type="PROSITE" id="PS01330">
    <property type="entry name" value="PABS_1"/>
    <property type="match status" value="1"/>
</dbReference>
<dbReference type="AlphaFoldDB" id="A0AAD9IJS9"/>
<keyword evidence="5 8" id="KW-0808">Transferase</keyword>
<evidence type="ECO:0000256" key="6">
    <source>
        <dbReference type="ARBA" id="ARBA00034114"/>
    </source>
</evidence>
<evidence type="ECO:0000256" key="8">
    <source>
        <dbReference type="PROSITE-ProRule" id="PRU00354"/>
    </source>
</evidence>
<dbReference type="NCBIfam" id="NF037959">
    <property type="entry name" value="MFS_SpdSyn"/>
    <property type="match status" value="1"/>
</dbReference>
<evidence type="ECO:0000256" key="9">
    <source>
        <dbReference type="RuleBase" id="RU003836"/>
    </source>
</evidence>
<dbReference type="PANTHER" id="PTHR11558:SF11">
    <property type="entry name" value="SPERMIDINE SYNTHASE"/>
    <property type="match status" value="1"/>
</dbReference>
<dbReference type="PROSITE" id="PS51006">
    <property type="entry name" value="PABS_2"/>
    <property type="match status" value="1"/>
</dbReference>
<evidence type="ECO:0000313" key="12">
    <source>
        <dbReference type="Proteomes" id="UP001255856"/>
    </source>
</evidence>
<name>A0AAD9IJS9_PROWI</name>
<evidence type="ECO:0000256" key="3">
    <source>
        <dbReference type="ARBA" id="ARBA00012455"/>
    </source>
</evidence>
<dbReference type="EC" id="2.5.1.16" evidence="3"/>
<comment type="pathway">
    <text evidence="6">Alkaloid biosynthesis; nicotine biosynthesis.</text>
</comment>
<dbReference type="InterPro" id="IPR001045">
    <property type="entry name" value="Spermi_synthase"/>
</dbReference>
<keyword evidence="8" id="KW-0620">Polyamine biosynthesis</keyword>
<feature type="active site" description="Proton acceptor" evidence="8">
    <location>
        <position position="172"/>
    </location>
</feature>
<keyword evidence="4" id="KW-0017">Alkaloid metabolism</keyword>
<dbReference type="InterPro" id="IPR037163">
    <property type="entry name" value="Spermidine_synt_N_sf"/>
</dbReference>
<organism evidence="11 12">
    <name type="scientific">Prototheca wickerhamii</name>
    <dbReference type="NCBI Taxonomy" id="3111"/>
    <lineage>
        <taxon>Eukaryota</taxon>
        <taxon>Viridiplantae</taxon>
        <taxon>Chlorophyta</taxon>
        <taxon>core chlorophytes</taxon>
        <taxon>Trebouxiophyceae</taxon>
        <taxon>Chlorellales</taxon>
        <taxon>Chlorellaceae</taxon>
        <taxon>Prototheca</taxon>
    </lineage>
</organism>
<feature type="domain" description="PABS" evidence="10">
    <location>
        <begin position="15"/>
        <end position="254"/>
    </location>
</feature>
<evidence type="ECO:0000259" key="10">
    <source>
        <dbReference type="PROSITE" id="PS51006"/>
    </source>
</evidence>
<keyword evidence="12" id="KW-1185">Reference proteome</keyword>